<accession>A0ABT3TTK6</accession>
<name>A0ABT3TTK6_9ACTN</name>
<dbReference type="Proteomes" id="UP001163064">
    <property type="component" value="Unassembled WGS sequence"/>
</dbReference>
<feature type="domain" description="DUF1707" evidence="2">
    <location>
        <begin position="15"/>
        <end position="67"/>
    </location>
</feature>
<dbReference type="Pfam" id="PF08044">
    <property type="entry name" value="DUF1707"/>
    <property type="match status" value="1"/>
</dbReference>
<protein>
    <submittedName>
        <fullName evidence="3">DUF1707 domain-containing protein</fullName>
    </submittedName>
</protein>
<sequence>MTDDSRSADGHAPELRASDADRERVAERLREAVAEGRLDMEEFDERLEAAYKARTYGELAPLTRDLPAAGVSAPVSFDKAPAAAEGGAGAVDWAARIGGEATSTGAFACCGGFSRKGRWTVGERFTVYALCGGGEIDLREARFASREVEIRCYTLMGGVEVKVPPELDVTVHGFGLMGGVDDRAGGPGTPGSPRVVIKGYALMGGVGVTRKPPKDERRRLKDERRRELEADRRERHEARRERREERRRRRY</sequence>
<feature type="compositionally biased region" description="Basic and acidic residues" evidence="1">
    <location>
        <begin position="212"/>
        <end position="244"/>
    </location>
</feature>
<keyword evidence="4" id="KW-1185">Reference proteome</keyword>
<evidence type="ECO:0000256" key="1">
    <source>
        <dbReference type="SAM" id="MobiDB-lite"/>
    </source>
</evidence>
<dbReference type="RefSeq" id="WP_266598477.1">
    <property type="nucleotide sequence ID" value="NZ_JAPHNL010000087.1"/>
</dbReference>
<feature type="region of interest" description="Disordered" evidence="1">
    <location>
        <begin position="1"/>
        <end position="23"/>
    </location>
</feature>
<dbReference type="PANTHER" id="PTHR40763">
    <property type="entry name" value="MEMBRANE PROTEIN-RELATED"/>
    <property type="match status" value="1"/>
</dbReference>
<evidence type="ECO:0000259" key="2">
    <source>
        <dbReference type="Pfam" id="PF08044"/>
    </source>
</evidence>
<dbReference type="InterPro" id="IPR012551">
    <property type="entry name" value="DUF1707_SHOCT-like"/>
</dbReference>
<reference evidence="3" key="1">
    <citation type="submission" date="2022-10" db="EMBL/GenBank/DDBJ databases">
        <title>Streptomyces beihaiensis sp. nov., a chitin degrading actinobacterium, isolated from shrimp pond soil.</title>
        <authorList>
            <person name="Xie J."/>
            <person name="Shen N."/>
        </authorList>
    </citation>
    <scope>NUCLEOTIDE SEQUENCE</scope>
    <source>
        <strain evidence="3">GXMU-J5</strain>
    </source>
</reference>
<gene>
    <name evidence="3" type="ORF">OFY01_10185</name>
</gene>
<organism evidence="3 4">
    <name type="scientific">Streptomyces beihaiensis</name>
    <dbReference type="NCBI Taxonomy" id="2984495"/>
    <lineage>
        <taxon>Bacteria</taxon>
        <taxon>Bacillati</taxon>
        <taxon>Actinomycetota</taxon>
        <taxon>Actinomycetes</taxon>
        <taxon>Kitasatosporales</taxon>
        <taxon>Streptomycetaceae</taxon>
        <taxon>Streptomyces</taxon>
    </lineage>
</organism>
<comment type="caution">
    <text evidence="3">The sequence shown here is derived from an EMBL/GenBank/DDBJ whole genome shotgun (WGS) entry which is preliminary data.</text>
</comment>
<feature type="region of interest" description="Disordered" evidence="1">
    <location>
        <begin position="207"/>
        <end position="251"/>
    </location>
</feature>
<evidence type="ECO:0000313" key="3">
    <source>
        <dbReference type="EMBL" id="MCX3060120.1"/>
    </source>
</evidence>
<evidence type="ECO:0000313" key="4">
    <source>
        <dbReference type="Proteomes" id="UP001163064"/>
    </source>
</evidence>
<proteinExistence type="predicted"/>
<dbReference type="EMBL" id="JAPHNL010000087">
    <property type="protein sequence ID" value="MCX3060120.1"/>
    <property type="molecule type" value="Genomic_DNA"/>
</dbReference>
<dbReference type="PANTHER" id="PTHR40763:SF4">
    <property type="entry name" value="DUF1707 DOMAIN-CONTAINING PROTEIN"/>
    <property type="match status" value="1"/>
</dbReference>